<dbReference type="PANTHER" id="PTHR23137">
    <property type="entry name" value="VESICLE TRANSPORT PROTEIN-RELATED"/>
    <property type="match status" value="1"/>
</dbReference>
<keyword evidence="4 8" id="KW-0653">Protein transport</keyword>
<dbReference type="GO" id="GO:0005737">
    <property type="term" value="C:cytoplasm"/>
    <property type="evidence" value="ECO:0007669"/>
    <property type="project" value="UniProtKB-ARBA"/>
</dbReference>
<keyword evidence="3 8" id="KW-0812">Transmembrane</keyword>
<reference evidence="9" key="1">
    <citation type="submission" date="2021-01" db="EMBL/GenBank/DDBJ databases">
        <authorList>
            <person name="Corre E."/>
            <person name="Pelletier E."/>
            <person name="Niang G."/>
            <person name="Scheremetjew M."/>
            <person name="Finn R."/>
            <person name="Kale V."/>
            <person name="Holt S."/>
            <person name="Cochrane G."/>
            <person name="Meng A."/>
            <person name="Brown T."/>
            <person name="Cohen L."/>
        </authorList>
    </citation>
    <scope>NUCLEOTIDE SEQUENCE</scope>
    <source>
        <strain evidence="9">CCMP 410</strain>
    </source>
</reference>
<dbReference type="InterPro" id="IPR011691">
    <property type="entry name" value="Vesicle_transpt_SFT2"/>
</dbReference>
<comment type="subcellular location">
    <subcellularLocation>
        <location evidence="1 8">Membrane</location>
        <topology evidence="1 8">Multi-pass membrane protein</topology>
    </subcellularLocation>
</comment>
<comment type="function">
    <text evidence="8">May be involved in fusion of retrograde transport vesicles derived from an endocytic compartment with the Golgi complex.</text>
</comment>
<dbReference type="EMBL" id="HBGK01040978">
    <property type="protein sequence ID" value="CAD9300371.1"/>
    <property type="molecule type" value="Transcribed_RNA"/>
</dbReference>
<evidence type="ECO:0000256" key="3">
    <source>
        <dbReference type="ARBA" id="ARBA00022692"/>
    </source>
</evidence>
<keyword evidence="5 8" id="KW-1133">Transmembrane helix</keyword>
<comment type="similarity">
    <text evidence="7 8">Belongs to the SFT2 family.</text>
</comment>
<proteinExistence type="inferred from homology"/>
<comment type="caution">
    <text evidence="8">Lacks conserved residue(s) required for the propagation of feature annotation.</text>
</comment>
<protein>
    <recommendedName>
        <fullName evidence="8">Vesicle transport protein</fullName>
    </recommendedName>
</protein>
<evidence type="ECO:0000256" key="2">
    <source>
        <dbReference type="ARBA" id="ARBA00022448"/>
    </source>
</evidence>
<dbReference type="GO" id="GO:0012505">
    <property type="term" value="C:endomembrane system"/>
    <property type="evidence" value="ECO:0007669"/>
    <property type="project" value="UniProtKB-ARBA"/>
</dbReference>
<evidence type="ECO:0000256" key="8">
    <source>
        <dbReference type="RuleBase" id="RU363111"/>
    </source>
</evidence>
<dbReference type="AlphaFoldDB" id="A0A7S1YEU8"/>
<feature type="transmembrane region" description="Helical" evidence="8">
    <location>
        <begin position="134"/>
        <end position="152"/>
    </location>
</feature>
<dbReference type="Pfam" id="PF04178">
    <property type="entry name" value="Got1"/>
    <property type="match status" value="1"/>
</dbReference>
<evidence type="ECO:0000313" key="9">
    <source>
        <dbReference type="EMBL" id="CAD9300371.1"/>
    </source>
</evidence>
<dbReference type="GO" id="GO:0016192">
    <property type="term" value="P:vesicle-mediated transport"/>
    <property type="evidence" value="ECO:0007669"/>
    <property type="project" value="InterPro"/>
</dbReference>
<evidence type="ECO:0000256" key="7">
    <source>
        <dbReference type="ARBA" id="ARBA00025800"/>
    </source>
</evidence>
<organism evidence="9">
    <name type="scientific">Grammatophora oceanica</name>
    <dbReference type="NCBI Taxonomy" id="210454"/>
    <lineage>
        <taxon>Eukaryota</taxon>
        <taxon>Sar</taxon>
        <taxon>Stramenopiles</taxon>
        <taxon>Ochrophyta</taxon>
        <taxon>Bacillariophyta</taxon>
        <taxon>Fragilariophyceae</taxon>
        <taxon>Fragilariophycidae</taxon>
        <taxon>Rhabdonematales</taxon>
        <taxon>Grammatophoraceae</taxon>
        <taxon>Grammatophora</taxon>
    </lineage>
</organism>
<evidence type="ECO:0000256" key="1">
    <source>
        <dbReference type="ARBA" id="ARBA00004141"/>
    </source>
</evidence>
<dbReference type="GO" id="GO:0015031">
    <property type="term" value="P:protein transport"/>
    <property type="evidence" value="ECO:0007669"/>
    <property type="project" value="UniProtKB-KW"/>
</dbReference>
<sequence length="223" mass="24536">MSTGFGQWYEEQKAAENGDDSASSSWSEGLPLFNSENAAKMMDFSSIRASMEAQMPKKLWGMDYAQRFRMFCALLLLSALFFALGFFVGLPTIAIRPQKFALCFTFGSLMFMMSFGLLTGPMEHLRSFLAPDRIVFTTVYFLSMITTLWCTFNVSGFTGYVVVMGSSGLQIVALLWYLISFLPGGSAGLSVVIGAIGRILQPVIVQCARLQGMILSRCLGMSS</sequence>
<keyword evidence="6 8" id="KW-0472">Membrane</keyword>
<evidence type="ECO:0000256" key="6">
    <source>
        <dbReference type="ARBA" id="ARBA00023136"/>
    </source>
</evidence>
<gene>
    <name evidence="9" type="ORF">GOCE00092_LOCUS21385</name>
</gene>
<feature type="transmembrane region" description="Helical" evidence="8">
    <location>
        <begin position="100"/>
        <end position="122"/>
    </location>
</feature>
<evidence type="ECO:0000256" key="4">
    <source>
        <dbReference type="ARBA" id="ARBA00022927"/>
    </source>
</evidence>
<dbReference type="InterPro" id="IPR007305">
    <property type="entry name" value="Vesicle_transpt_Got1/SFT2"/>
</dbReference>
<accession>A0A7S1YEU8</accession>
<name>A0A7S1YEU8_9STRA</name>
<feature type="transmembrane region" description="Helical" evidence="8">
    <location>
        <begin position="68"/>
        <end position="88"/>
    </location>
</feature>
<keyword evidence="2 8" id="KW-0813">Transport</keyword>
<evidence type="ECO:0000256" key="5">
    <source>
        <dbReference type="ARBA" id="ARBA00022989"/>
    </source>
</evidence>
<dbReference type="GO" id="GO:0016020">
    <property type="term" value="C:membrane"/>
    <property type="evidence" value="ECO:0007669"/>
    <property type="project" value="UniProtKB-SubCell"/>
</dbReference>
<dbReference type="PANTHER" id="PTHR23137:SF36">
    <property type="entry name" value="VESICLE TRANSPORT PROTEIN SFT2C"/>
    <property type="match status" value="1"/>
</dbReference>